<dbReference type="AlphaFoldDB" id="A0A7Y0HVX0"/>
<keyword evidence="2" id="KW-1185">Reference proteome</keyword>
<dbReference type="EMBL" id="JAAIIF010000008">
    <property type="protein sequence ID" value="NMM96274.1"/>
    <property type="molecule type" value="Genomic_DNA"/>
</dbReference>
<accession>A0A7Y0HVX0</accession>
<gene>
    <name evidence="1" type="ORF">G1C98_1010</name>
</gene>
<reference evidence="1 2" key="1">
    <citation type="submission" date="2020-02" db="EMBL/GenBank/DDBJ databases">
        <title>Characterization of phylogenetic diversity of novel bifidobacterial species isolated in Czech ZOOs.</title>
        <authorList>
            <person name="Lugli G.A."/>
            <person name="Vera N.B."/>
            <person name="Ventura M."/>
        </authorList>
    </citation>
    <scope>NUCLEOTIDE SEQUENCE [LARGE SCALE GENOMIC DNA]</scope>
    <source>
        <strain evidence="1 2">DSM 109960</strain>
    </source>
</reference>
<dbReference type="Proteomes" id="UP000529710">
    <property type="component" value="Unassembled WGS sequence"/>
</dbReference>
<protein>
    <submittedName>
        <fullName evidence="1">Uncharacterized protein</fullName>
    </submittedName>
</protein>
<evidence type="ECO:0000313" key="2">
    <source>
        <dbReference type="Proteomes" id="UP000529710"/>
    </source>
</evidence>
<proteinExistence type="predicted"/>
<evidence type="ECO:0000313" key="1">
    <source>
        <dbReference type="EMBL" id="NMM96274.1"/>
    </source>
</evidence>
<sequence>MRLVARAGLKKWVGLVWRTEIPSDAVQGDTFTLSVADGDVLSHGFCMNLKIMDSAISMVGQHTAWGSDRSSVFNLPQAASFFDFTFFSNTQLEEDVEFFLHPQLERGSVRTCWEPPAILAGGGAA</sequence>
<organism evidence="1 2">
    <name type="scientific">Bifidobacterium erythrocebi</name>
    <dbReference type="NCBI Taxonomy" id="2675325"/>
    <lineage>
        <taxon>Bacteria</taxon>
        <taxon>Bacillati</taxon>
        <taxon>Actinomycetota</taxon>
        <taxon>Actinomycetes</taxon>
        <taxon>Bifidobacteriales</taxon>
        <taxon>Bifidobacteriaceae</taxon>
        <taxon>Bifidobacterium</taxon>
    </lineage>
</organism>
<comment type="caution">
    <text evidence="1">The sequence shown here is derived from an EMBL/GenBank/DDBJ whole genome shotgun (WGS) entry which is preliminary data.</text>
</comment>
<name>A0A7Y0HVX0_9BIFI</name>